<dbReference type="RefSeq" id="WP_132619381.1">
    <property type="nucleotide sequence ID" value="NZ_SMKV01000003.1"/>
</dbReference>
<keyword evidence="1" id="KW-0732">Signal</keyword>
<sequence>MNLWAVRMLCCAALIAVASACTINIVPPGSSPPPPPPLAPVPSTTVNAPAVVEQQEPVRSTHDCGDLQNSGMDFTEVVGYWYGLGSPSDMDDDSDGIPCETIYGEKNAPATEQTGTHDCAMLQAQGMTFAEVTGYWYSLGAPSDMDDDSDGIPCETVYGAR</sequence>
<protein>
    <recommendedName>
        <fullName evidence="4">Excalibur calcium-binding domain-containing protein</fullName>
    </recommendedName>
</protein>
<evidence type="ECO:0000313" key="2">
    <source>
        <dbReference type="EMBL" id="TDC95806.1"/>
    </source>
</evidence>
<reference evidence="2 3" key="1">
    <citation type="submission" date="2019-03" db="EMBL/GenBank/DDBJ databases">
        <title>Draft genome sequences of novel Actinobacteria.</title>
        <authorList>
            <person name="Sahin N."/>
            <person name="Ay H."/>
            <person name="Saygin H."/>
        </authorList>
    </citation>
    <scope>NUCLEOTIDE SEQUENCE [LARGE SCALE GENOMIC DNA]</scope>
    <source>
        <strain evidence="2 3">16K404</strain>
    </source>
</reference>
<comment type="caution">
    <text evidence="2">The sequence shown here is derived from an EMBL/GenBank/DDBJ whole genome shotgun (WGS) entry which is preliminary data.</text>
</comment>
<dbReference type="EMBL" id="SMKV01000003">
    <property type="protein sequence ID" value="TDC95806.1"/>
    <property type="molecule type" value="Genomic_DNA"/>
</dbReference>
<accession>A0A4R4UYR8</accession>
<evidence type="ECO:0000313" key="3">
    <source>
        <dbReference type="Proteomes" id="UP000294744"/>
    </source>
</evidence>
<organism evidence="2 3">
    <name type="scientific">Saccharopolyspora aridisoli</name>
    <dbReference type="NCBI Taxonomy" id="2530385"/>
    <lineage>
        <taxon>Bacteria</taxon>
        <taxon>Bacillati</taxon>
        <taxon>Actinomycetota</taxon>
        <taxon>Actinomycetes</taxon>
        <taxon>Pseudonocardiales</taxon>
        <taxon>Pseudonocardiaceae</taxon>
        <taxon>Saccharopolyspora</taxon>
    </lineage>
</organism>
<gene>
    <name evidence="2" type="ORF">E1161_03175</name>
</gene>
<dbReference type="PROSITE" id="PS51257">
    <property type="entry name" value="PROKAR_LIPOPROTEIN"/>
    <property type="match status" value="1"/>
</dbReference>
<evidence type="ECO:0000256" key="1">
    <source>
        <dbReference type="SAM" id="SignalP"/>
    </source>
</evidence>
<dbReference type="OrthoDB" id="3820929at2"/>
<keyword evidence="3" id="KW-1185">Reference proteome</keyword>
<feature type="signal peptide" evidence="1">
    <location>
        <begin position="1"/>
        <end position="20"/>
    </location>
</feature>
<proteinExistence type="predicted"/>
<feature type="chain" id="PRO_5020514473" description="Excalibur calcium-binding domain-containing protein" evidence="1">
    <location>
        <begin position="21"/>
        <end position="161"/>
    </location>
</feature>
<dbReference type="Proteomes" id="UP000294744">
    <property type="component" value="Unassembled WGS sequence"/>
</dbReference>
<evidence type="ECO:0008006" key="4">
    <source>
        <dbReference type="Google" id="ProtNLM"/>
    </source>
</evidence>
<dbReference type="AlphaFoldDB" id="A0A4R4UYR8"/>
<name>A0A4R4UYR8_9PSEU</name>